<dbReference type="PROSITE" id="PS51352">
    <property type="entry name" value="THIOREDOXIN_2"/>
    <property type="match status" value="1"/>
</dbReference>
<dbReference type="SUPFAM" id="SSF52833">
    <property type="entry name" value="Thioredoxin-like"/>
    <property type="match status" value="1"/>
</dbReference>
<accession>A0A1W1DDE8</accession>
<dbReference type="PANTHER" id="PTHR42852">
    <property type="entry name" value="THIOL:DISULFIDE INTERCHANGE PROTEIN DSBE"/>
    <property type="match status" value="1"/>
</dbReference>
<dbReference type="Pfam" id="PF00578">
    <property type="entry name" value="AhpC-TSA"/>
    <property type="match status" value="1"/>
</dbReference>
<reference evidence="2" key="1">
    <citation type="submission" date="2016-10" db="EMBL/GenBank/DDBJ databases">
        <authorList>
            <person name="de Groot N.N."/>
        </authorList>
    </citation>
    <scope>NUCLEOTIDE SEQUENCE</scope>
</reference>
<evidence type="ECO:0000259" key="1">
    <source>
        <dbReference type="PROSITE" id="PS51352"/>
    </source>
</evidence>
<dbReference type="GO" id="GO:0016491">
    <property type="term" value="F:oxidoreductase activity"/>
    <property type="evidence" value="ECO:0007669"/>
    <property type="project" value="InterPro"/>
</dbReference>
<feature type="domain" description="Thioredoxin" evidence="1">
    <location>
        <begin position="31"/>
        <end position="166"/>
    </location>
</feature>
<dbReference type="InterPro" id="IPR013766">
    <property type="entry name" value="Thioredoxin_domain"/>
</dbReference>
<organism evidence="2">
    <name type="scientific">hydrothermal vent metagenome</name>
    <dbReference type="NCBI Taxonomy" id="652676"/>
    <lineage>
        <taxon>unclassified sequences</taxon>
        <taxon>metagenomes</taxon>
        <taxon>ecological metagenomes</taxon>
    </lineage>
</organism>
<sequence length="166" mass="18843">MKINRPSRKTLMQFMMVILAIFVIRAWQQQDLTQGMTPSFSSQTLTSEVMNSNPLPDQGILIHFWATWCPVCAVENDNIQAVAEDYKVLNIAIQSGSDDDIRKYAEENNLKLDNIINDKSGSLSRLFGVKGTPSSFFINTEGRIQFVEVGYTTTLGYRLRLWWAGL</sequence>
<dbReference type="InterPro" id="IPR036249">
    <property type="entry name" value="Thioredoxin-like_sf"/>
</dbReference>
<dbReference type="Gene3D" id="3.40.30.10">
    <property type="entry name" value="Glutaredoxin"/>
    <property type="match status" value="1"/>
</dbReference>
<dbReference type="EMBL" id="FPHS01000095">
    <property type="protein sequence ID" value="SFV79036.1"/>
    <property type="molecule type" value="Genomic_DNA"/>
</dbReference>
<protein>
    <submittedName>
        <fullName evidence="2">Membrane protein, suppressor for copper-sensitivity ScsD</fullName>
    </submittedName>
</protein>
<dbReference type="GO" id="GO:0016209">
    <property type="term" value="F:antioxidant activity"/>
    <property type="evidence" value="ECO:0007669"/>
    <property type="project" value="InterPro"/>
</dbReference>
<proteinExistence type="predicted"/>
<name>A0A1W1DDE8_9ZZZZ</name>
<dbReference type="InterPro" id="IPR050553">
    <property type="entry name" value="Thioredoxin_ResA/DsbE_sf"/>
</dbReference>
<evidence type="ECO:0000313" key="2">
    <source>
        <dbReference type="EMBL" id="SFV79036.1"/>
    </source>
</evidence>
<dbReference type="AlphaFoldDB" id="A0A1W1DDE8"/>
<gene>
    <name evidence="2" type="ORF">MNB_SUP05-11-479</name>
</gene>
<dbReference type="InterPro" id="IPR000866">
    <property type="entry name" value="AhpC/TSA"/>
</dbReference>
<dbReference type="PANTHER" id="PTHR42852:SF17">
    <property type="entry name" value="THIOREDOXIN-LIKE PROTEIN HI_1115"/>
    <property type="match status" value="1"/>
</dbReference>